<evidence type="ECO:0000259" key="4">
    <source>
        <dbReference type="PROSITE" id="PS01031"/>
    </source>
</evidence>
<keyword evidence="1" id="KW-0143">Chaperone</keyword>
<evidence type="ECO:0000256" key="3">
    <source>
        <dbReference type="RuleBase" id="RU003616"/>
    </source>
</evidence>
<dbReference type="Proteomes" id="UP000533461">
    <property type="component" value="Unassembled WGS sequence"/>
</dbReference>
<evidence type="ECO:0000313" key="9">
    <source>
        <dbReference type="Proteomes" id="UP000050495"/>
    </source>
</evidence>
<dbReference type="Gene3D" id="2.60.40.790">
    <property type="match status" value="1"/>
</dbReference>
<dbReference type="Proteomes" id="UP000826990">
    <property type="component" value="Chromosome"/>
</dbReference>
<dbReference type="Proteomes" id="UP001175344">
    <property type="component" value="Unassembled WGS sequence"/>
</dbReference>
<dbReference type="EMBL" id="JABXRP010000011">
    <property type="protein sequence ID" value="MBA8080206.1"/>
    <property type="molecule type" value="Genomic_DNA"/>
</dbReference>
<reference evidence="6" key="5">
    <citation type="journal article" date="2023" name="Nat. Commun.">
        <title>Genomic dissection of endemic carbapenem resistance reveals metallo-beta-lactamase dissemination through clonal, plasmid and integron transfer.</title>
        <authorList>
            <person name="Macesic N."/>
            <person name="Hawkey J."/>
            <person name="Vezina B."/>
            <person name="Wisniewski J.A."/>
            <person name="Cottingham H."/>
            <person name="Blakeway L.V."/>
            <person name="Harshegyi T."/>
            <person name="Pragastis K."/>
            <person name="Badoordeen G.Z."/>
            <person name="Dennison A."/>
            <person name="Spelman D.W."/>
            <person name="Jenney A.W.J."/>
            <person name="Peleg A.Y."/>
        </authorList>
    </citation>
    <scope>NUCLEOTIDE SEQUENCE</scope>
    <source>
        <strain evidence="6">CPO239</strain>
    </source>
</reference>
<dbReference type="SUPFAM" id="SSF49764">
    <property type="entry name" value="HSP20-like chaperones"/>
    <property type="match status" value="1"/>
</dbReference>
<name>A0A0F0U720_ENTAS</name>
<dbReference type="CDD" id="cd06464">
    <property type="entry name" value="ACD_sHsps-like"/>
    <property type="match status" value="1"/>
</dbReference>
<keyword evidence="11" id="KW-1185">Reference proteome</keyword>
<reference evidence="7" key="2">
    <citation type="journal article" date="2017" name="PLoS ONE">
        <title>Genomic and phenotypic characterisation of fluoroquinolone resistance mechanisms in Enterobacteriaceae in Durban, South Africa.</title>
        <authorList>
            <person name="Osei Sekyere J."/>
            <person name="Amoako D.G."/>
        </authorList>
    </citation>
    <scope>NUCLEOTIDE SEQUENCE</scope>
    <source>
        <strain evidence="7">ST435:939705067</strain>
    </source>
</reference>
<protein>
    <submittedName>
        <fullName evidence="7">Heat-shock protein Hsp20</fullName>
    </submittedName>
    <submittedName>
        <fullName evidence="5">Small heat shock protein sHSP20-GI</fullName>
    </submittedName>
</protein>
<evidence type="ECO:0000313" key="6">
    <source>
        <dbReference type="EMBL" id="MEC5731929.1"/>
    </source>
</evidence>
<organism evidence="5 10">
    <name type="scientific">Enterobacter asburiae</name>
    <dbReference type="NCBI Taxonomy" id="61645"/>
    <lineage>
        <taxon>Bacteria</taxon>
        <taxon>Pseudomonadati</taxon>
        <taxon>Pseudomonadota</taxon>
        <taxon>Gammaproteobacteria</taxon>
        <taxon>Enterobacterales</taxon>
        <taxon>Enterobacteriaceae</taxon>
        <taxon>Enterobacter</taxon>
        <taxon>Enterobacter cloacae complex</taxon>
    </lineage>
</organism>
<dbReference type="EMBL" id="CP080107">
    <property type="protein sequence ID" value="QYD27766.1"/>
    <property type="molecule type" value="Genomic_DNA"/>
</dbReference>
<evidence type="ECO:0000313" key="10">
    <source>
        <dbReference type="Proteomes" id="UP000533461"/>
    </source>
</evidence>
<accession>A0A0F0U720</accession>
<dbReference type="EMBL" id="JARTQQ020000003">
    <property type="protein sequence ID" value="MEC5731929.1"/>
    <property type="molecule type" value="Genomic_DNA"/>
</dbReference>
<evidence type="ECO:0000313" key="8">
    <source>
        <dbReference type="EMBL" id="QYD27766.1"/>
    </source>
</evidence>
<dbReference type="PANTHER" id="PTHR11527">
    <property type="entry name" value="HEAT-SHOCK PROTEIN 20 FAMILY MEMBER"/>
    <property type="match status" value="1"/>
</dbReference>
<reference evidence="6" key="6">
    <citation type="submission" date="2024-01" db="EMBL/GenBank/DDBJ databases">
        <authorList>
            <person name="Macesic N."/>
        </authorList>
    </citation>
    <scope>NUCLEOTIDE SEQUENCE</scope>
    <source>
        <strain evidence="6">CPO239</strain>
    </source>
</reference>
<reference evidence="8" key="4">
    <citation type="submission" date="2021-07" db="EMBL/GenBank/DDBJ databases">
        <title>Characterization of Emerging Pathogens Carrying KPC-2 Gene in IncP-6 Plasmids Isolated from Urban Sewage in Argentina.</title>
        <authorList>
            <person name="Ghiglione B."/>
            <person name="Haim M.S."/>
            <person name="Dropa M."/>
        </authorList>
    </citation>
    <scope>NUCLEOTIDE SEQUENCE</scope>
    <source>
        <strain evidence="8">WW-19C</strain>
    </source>
</reference>
<dbReference type="AlphaFoldDB" id="A0A0F0U720"/>
<evidence type="ECO:0000256" key="2">
    <source>
        <dbReference type="PROSITE-ProRule" id="PRU00285"/>
    </source>
</evidence>
<evidence type="ECO:0000313" key="11">
    <source>
        <dbReference type="Proteomes" id="UP001175344"/>
    </source>
</evidence>
<feature type="domain" description="SHSP" evidence="4">
    <location>
        <begin position="40"/>
        <end position="152"/>
    </location>
</feature>
<reference evidence="5 10" key="3">
    <citation type="submission" date="2020-06" db="EMBL/GenBank/DDBJ databases">
        <title>REHAB project genomes.</title>
        <authorList>
            <person name="Shaw L.P."/>
        </authorList>
    </citation>
    <scope>NUCLEOTIDE SEQUENCE [LARGE SCALE GENOMIC DNA]</scope>
    <source>
        <strain evidence="5 10">RHBSTW-00074</strain>
    </source>
</reference>
<dbReference type="InterPro" id="IPR008978">
    <property type="entry name" value="HSP20-like_chaperone"/>
</dbReference>
<comment type="similarity">
    <text evidence="2 3">Belongs to the small heat shock protein (HSP20) family.</text>
</comment>
<dbReference type="GeneID" id="69758149"/>
<reference evidence="7 9" key="1">
    <citation type="submission" date="2016-04" db="EMBL/GenBank/DDBJ databases">
        <authorList>
            <person name="Osei Sekyere J."/>
            <person name="Sivertsen A."/>
            <person name="Pedersen A.T."/>
            <person name="Sundsfjord A."/>
        </authorList>
    </citation>
    <scope>NUCLEOTIDE SEQUENCE [LARGE SCALE GENOMIC DNA]</scope>
    <source>
        <strain evidence="7 9">ST435:939705067</strain>
    </source>
</reference>
<dbReference type="InterPro" id="IPR031107">
    <property type="entry name" value="Small_HSP"/>
</dbReference>
<dbReference type="Pfam" id="PF00011">
    <property type="entry name" value="HSP20"/>
    <property type="match status" value="1"/>
</dbReference>
<sequence length="152" mass="17139">MSALTPWDPFRELDELQNRLATMFGRIPQRQGARTGNEAMTTADWAPMADISEDENAFLLKLDLPEVPKDAVRVSAENGVLTISGERKLEKEEQGKKFHRIERAYGRFVRSFVLPDNVDPTKVTASMKDGVLEVRLVKAEQAKPKQIEISVN</sequence>
<evidence type="ECO:0000256" key="1">
    <source>
        <dbReference type="ARBA" id="ARBA00023186"/>
    </source>
</evidence>
<gene>
    <name evidence="5" type="primary">hsp20-GI</name>
    <name evidence="7" type="ORF">AN696_0224100</name>
    <name evidence="5" type="ORF">HV056_27600</name>
    <name evidence="8" type="ORF">KZX48_04980</name>
    <name evidence="6" type="ORF">QAA55_026665</name>
</gene>
<keyword evidence="5" id="KW-0346">Stress response</keyword>
<dbReference type="EMBL" id="LJEY02000211">
    <property type="protein sequence ID" value="OEH10008.1"/>
    <property type="molecule type" value="Genomic_DNA"/>
</dbReference>
<proteinExistence type="inferred from homology"/>
<dbReference type="PROSITE" id="PS01031">
    <property type="entry name" value="SHSP"/>
    <property type="match status" value="1"/>
</dbReference>
<evidence type="ECO:0000313" key="5">
    <source>
        <dbReference type="EMBL" id="MBA8080206.1"/>
    </source>
</evidence>
<dbReference type="InterPro" id="IPR002068">
    <property type="entry name" value="A-crystallin/Hsp20_dom"/>
</dbReference>
<dbReference type="OrthoDB" id="9792695at2"/>
<dbReference type="Proteomes" id="UP000050495">
    <property type="component" value="Unassembled WGS sequence"/>
</dbReference>
<evidence type="ECO:0000313" key="7">
    <source>
        <dbReference type="EMBL" id="OEH10008.1"/>
    </source>
</evidence>
<dbReference type="RefSeq" id="WP_001275372.1">
    <property type="nucleotide sequence ID" value="NZ_AP026887.1"/>
</dbReference>